<dbReference type="InterPro" id="IPR002467">
    <property type="entry name" value="Pept_M24A_MAP1"/>
</dbReference>
<feature type="domain" description="Peptidase M24" evidence="5">
    <location>
        <begin position="59"/>
        <end position="287"/>
    </location>
</feature>
<dbReference type="EMBL" id="CAFBPW010000015">
    <property type="protein sequence ID" value="CAB5026435.1"/>
    <property type="molecule type" value="Genomic_DNA"/>
</dbReference>
<dbReference type="EMBL" id="CAFBQW010000081">
    <property type="protein sequence ID" value="CAB5065986.1"/>
    <property type="molecule type" value="Genomic_DNA"/>
</dbReference>
<dbReference type="PROSITE" id="PS00680">
    <property type="entry name" value="MAP_1"/>
    <property type="match status" value="1"/>
</dbReference>
<protein>
    <submittedName>
        <fullName evidence="7">Unannotated protein</fullName>
    </submittedName>
</protein>
<dbReference type="PRINTS" id="PR00599">
    <property type="entry name" value="MAPEPTIDASE"/>
</dbReference>
<reference evidence="7" key="1">
    <citation type="submission" date="2020-05" db="EMBL/GenBank/DDBJ databases">
        <authorList>
            <person name="Chiriac C."/>
            <person name="Salcher M."/>
            <person name="Ghai R."/>
            <person name="Kavagutti S V."/>
        </authorList>
    </citation>
    <scope>NUCLEOTIDE SEQUENCE</scope>
</reference>
<sequence>MAKRKRRSTLPEPQSPPVIAGLIGPMRTVPAGIARPDYAATGEPSTRASRAIRTADEIEAMRVAGRVAAEALIEVGRHVRPGITHDELDRIGHEFMVAAGAYPSTLNYRGFPKSLCTSANEIVCHGIPDSRKLADGDIVNIDVTAYIEGVHGDTSCNFLVGEVDDRSAQLVRQTRAAMHAGISVVKPNARVYEIGRAIEQSVAEFNYGVVREFIGHGIGDQFHTSLQIPHYYDPHNDTVLLPGMTFTVEPMINLGSNRLEMWDDGWTVSTRDMQRSAQFEHTVLVTESGHELLTIPAQGPPADALFADVKLGLQPAP</sequence>
<evidence type="ECO:0000313" key="6">
    <source>
        <dbReference type="EMBL" id="CAB4687785.1"/>
    </source>
</evidence>
<keyword evidence="4" id="KW-0378">Hydrolase</keyword>
<dbReference type="EMBL" id="CAFBOG010000081">
    <property type="protein sequence ID" value="CAB4980649.1"/>
    <property type="molecule type" value="Genomic_DNA"/>
</dbReference>
<evidence type="ECO:0000256" key="2">
    <source>
        <dbReference type="ARBA" id="ARBA00022670"/>
    </source>
</evidence>
<dbReference type="EMBL" id="CAFAAQ010000039">
    <property type="protein sequence ID" value="CAB4802017.1"/>
    <property type="molecule type" value="Genomic_DNA"/>
</dbReference>
<dbReference type="InterPro" id="IPR001714">
    <property type="entry name" value="Pept_M24_MAP"/>
</dbReference>
<evidence type="ECO:0000256" key="1">
    <source>
        <dbReference type="ARBA" id="ARBA00022438"/>
    </source>
</evidence>
<dbReference type="CDD" id="cd01086">
    <property type="entry name" value="MetAP1"/>
    <property type="match status" value="1"/>
</dbReference>
<keyword evidence="3" id="KW-0479">Metal-binding</keyword>
<dbReference type="GO" id="GO:0006508">
    <property type="term" value="P:proteolysis"/>
    <property type="evidence" value="ECO:0007669"/>
    <property type="project" value="UniProtKB-KW"/>
</dbReference>
<organism evidence="7">
    <name type="scientific">freshwater metagenome</name>
    <dbReference type="NCBI Taxonomy" id="449393"/>
    <lineage>
        <taxon>unclassified sequences</taxon>
        <taxon>metagenomes</taxon>
        <taxon>ecological metagenomes</taxon>
    </lineage>
</organism>
<dbReference type="PANTHER" id="PTHR43330:SF16">
    <property type="entry name" value="METHIONINE AMINOPEPTIDASE 2"/>
    <property type="match status" value="1"/>
</dbReference>
<dbReference type="InterPro" id="IPR036005">
    <property type="entry name" value="Creatinase/aminopeptidase-like"/>
</dbReference>
<dbReference type="GO" id="GO:0005829">
    <property type="term" value="C:cytosol"/>
    <property type="evidence" value="ECO:0007669"/>
    <property type="project" value="TreeGrafter"/>
</dbReference>
<dbReference type="InterPro" id="IPR000994">
    <property type="entry name" value="Pept_M24"/>
</dbReference>
<dbReference type="Gene3D" id="3.90.230.10">
    <property type="entry name" value="Creatinase/methionine aminopeptidase superfamily"/>
    <property type="match status" value="1"/>
</dbReference>
<keyword evidence="2" id="KW-0645">Protease</keyword>
<dbReference type="AlphaFoldDB" id="A0A6J6Y8N1"/>
<dbReference type="EMBL" id="CAEZXS010000013">
    <property type="protein sequence ID" value="CAB4687785.1"/>
    <property type="molecule type" value="Genomic_DNA"/>
</dbReference>
<dbReference type="Pfam" id="PF00557">
    <property type="entry name" value="Peptidase_M24"/>
    <property type="match status" value="1"/>
</dbReference>
<proteinExistence type="inferred from homology"/>
<dbReference type="GO" id="GO:0046872">
    <property type="term" value="F:metal ion binding"/>
    <property type="evidence" value="ECO:0007669"/>
    <property type="project" value="UniProtKB-KW"/>
</dbReference>
<evidence type="ECO:0000313" key="7">
    <source>
        <dbReference type="EMBL" id="CAB4802017.1"/>
    </source>
</evidence>
<dbReference type="SUPFAM" id="SSF55920">
    <property type="entry name" value="Creatinase/aminopeptidase"/>
    <property type="match status" value="1"/>
</dbReference>
<name>A0A6J6Y8N1_9ZZZZ</name>
<dbReference type="GO" id="GO:0070006">
    <property type="term" value="F:metalloaminopeptidase activity"/>
    <property type="evidence" value="ECO:0007669"/>
    <property type="project" value="InterPro"/>
</dbReference>
<evidence type="ECO:0000256" key="3">
    <source>
        <dbReference type="ARBA" id="ARBA00022723"/>
    </source>
</evidence>
<evidence type="ECO:0000313" key="8">
    <source>
        <dbReference type="EMBL" id="CAB4980649.1"/>
    </source>
</evidence>
<gene>
    <name evidence="6" type="ORF">UFOPK2582_00216</name>
    <name evidence="7" type="ORF">UFOPK3046_00621</name>
    <name evidence="8" type="ORF">UFOPK3914_01003</name>
    <name evidence="9" type="ORF">UFOPK4173_00249</name>
    <name evidence="10" type="ORF">UFOPK4354_00859</name>
</gene>
<dbReference type="NCBIfam" id="TIGR00500">
    <property type="entry name" value="met_pdase_I"/>
    <property type="match status" value="1"/>
</dbReference>
<dbReference type="HAMAP" id="MF_01974">
    <property type="entry name" value="MetAP_1"/>
    <property type="match status" value="1"/>
</dbReference>
<keyword evidence="1" id="KW-0031">Aminopeptidase</keyword>
<evidence type="ECO:0000313" key="10">
    <source>
        <dbReference type="EMBL" id="CAB5065986.1"/>
    </source>
</evidence>
<dbReference type="PANTHER" id="PTHR43330">
    <property type="entry name" value="METHIONINE AMINOPEPTIDASE"/>
    <property type="match status" value="1"/>
</dbReference>
<accession>A0A6J6Y8N1</accession>
<evidence type="ECO:0000256" key="4">
    <source>
        <dbReference type="ARBA" id="ARBA00022801"/>
    </source>
</evidence>
<evidence type="ECO:0000259" key="5">
    <source>
        <dbReference type="Pfam" id="PF00557"/>
    </source>
</evidence>
<evidence type="ECO:0000313" key="9">
    <source>
        <dbReference type="EMBL" id="CAB5026435.1"/>
    </source>
</evidence>